<sequence length="1420" mass="163604">MTTDVQFSSQEIELFRVKEFLIANNPAKINNENKDAVLTQIEHDFRYLIQYIKDGLPNLNESTRLIFPDTFSICLLRSHQIIASKKIDSQEFLSAVKEQLLTEANANIIFEYVLDFWADGGAPLMNALRDLFSKLLNLLKITYPMSTLKDVLFNWMNEILEVPSTLRVQYYLIDALSSDFDLYYIIEKKPHFIDNSFSLMNSDLLANSVGKCIVSLLLNIYEKHFKKNESFVQEWIQLWKSCALKYIHDKQYTKSINLYIMIPLFKNMPNSAFTLFLECMSNKDPSLLLSLLKIGQELGIEEEPFCDNKYTTVDSVNKLIEQNEYKLQVFEILTFSTKKSKPIRPFVFKTIKQYLYVFFVDTELERRNYFCSSMKHFIFRTRDCAYSLARDARKLKKAEKFPDEQREKLAQVEEARAFLVWLCNFIKYNLAPGTLYQANVTSLKLMHILIKSGVDKSTPQKFLDNQNKREYPFSIPILQDVTFLRLLIDLLVSNYADVRELSKEMLFIMISADESRGLFLDTLDANALKWTATSLLSDYEKGDAGATVYEFIFTVMGSQRSFIDQTIDILAQMVQNLQNDSIGCAENSIGPHFAALSLILNKFNSEENHQDTSKIISKLINLVLKSWEATRNVVCHDSAHGILPEKYANCGVPDQVIISHAFRAIKEASYLLETILKKYPLTRDQLDSIGDLFIVQLSTIRHSGAFQAVLPGLKAFCIRCQLEFPAILEELLSKSVKSLKSKTQHITRRSGGLPFLVTTVLSAEVTKGRPLLQKTFENLLLVARLPIPPHQDEFDLPQVNAINCINAIFVEPKLSVHCTSFVSEALELALLNFDCDIWALRNCSIMLFTSLQNRIFGKVGRSVSAKLFFTKYSGLRQLLLNILNSSIAQYSGSERKSYQIESIFLVLNVLLRLRPTAGYTGLKEFNVSVYECLSNENWKIRDMASRVLHMLSENFEEEIRKLLDLASIAKQNQLHGHLLALQQLVPQYLSGTRDMELIQRILEKKRMLLLENKCFITKKAYLKLTCCILETCDIPDSILKDYISTLRNTFIAENNEYVVDGSKQLYLAQILDMLLKYEDSIYLDDICLLGLYSPFYEVQLSTLQYMNTNFHWETTRNSEFLEQLQLLLRVPDLLPMAKALVVKILSRKKNTLSLTTCTDLLKTNNSEDTKLAAVSSLSAKLSSQTFHQVWNLLQGFFADSCSKDFRLASLECLTAYPESCKNSRILLQLYNFLWDDDSEIREKASFYLNKNFIQTADWEYNRNTSVTALIFTKKFVDVFTSSEVVEELCLQLFQYLNEYDMFAAEESAKNCLFTIEKDNQFINELQKAMHILNMIKLTGRDISKCYKDQIHHLKSALLEHFNTEDFKDSPLGWCSNAEIFSRITLLKELIQHYSPSDYENFINVLTKHSVHPLIISYSQL</sequence>
<accession>A0A6C1DXH3</accession>
<dbReference type="GO" id="GO:0030488">
    <property type="term" value="P:tRNA methylation"/>
    <property type="evidence" value="ECO:0007669"/>
    <property type="project" value="TreeGrafter"/>
</dbReference>
<feature type="domain" description="tRNA (32-2'-O)-methyltransferase regulator THADA-like C-terminal TPR repeats region" evidence="5">
    <location>
        <begin position="841"/>
        <end position="984"/>
    </location>
</feature>
<dbReference type="Pfam" id="PF10350">
    <property type="entry name" value="DUF2428"/>
    <property type="match status" value="1"/>
</dbReference>
<protein>
    <submittedName>
        <fullName evidence="6">Uncharacterized protein</fullName>
    </submittedName>
</protein>
<proteinExistence type="inferred from homology"/>
<dbReference type="EMBL" id="CP048994">
    <property type="protein sequence ID" value="QID81768.1"/>
    <property type="molecule type" value="Genomic_DNA"/>
</dbReference>
<dbReference type="GO" id="GO:0005829">
    <property type="term" value="C:cytosol"/>
    <property type="evidence" value="ECO:0007669"/>
    <property type="project" value="TreeGrafter"/>
</dbReference>
<gene>
    <name evidence="6" type="ORF">GRS66_004163</name>
</gene>
<reference evidence="6 7" key="1">
    <citation type="journal article" date="2019" name="BMC Genomics">
        <title>Chromosome level assembly and comparative genome analysis confirm lager-brewing yeasts originated from a single hybridization.</title>
        <authorList>
            <person name="Salazar A.N."/>
            <person name="Gorter de Vries A.R."/>
            <person name="van den Broek M."/>
            <person name="Brouwers N."/>
            <person name="de la Torre Cortes P."/>
            <person name="Kuijpers N.G.A."/>
            <person name="Daran J.G."/>
            <person name="Abeel T."/>
        </authorList>
    </citation>
    <scope>NUCLEOTIDE SEQUENCE [LARGE SCALE GENOMIC DNA]</scope>
    <source>
        <strain evidence="6 7">CBS 1483</strain>
    </source>
</reference>
<evidence type="ECO:0000256" key="1">
    <source>
        <dbReference type="ARBA" id="ARBA00010409"/>
    </source>
</evidence>
<dbReference type="SUPFAM" id="SSF48371">
    <property type="entry name" value="ARM repeat"/>
    <property type="match status" value="1"/>
</dbReference>
<dbReference type="Proteomes" id="UP000501346">
    <property type="component" value="Chromosome ScXIII"/>
</dbReference>
<keyword evidence="2" id="KW-0819">tRNA processing</keyword>
<dbReference type="PANTHER" id="PTHR14387:SF0">
    <property type="entry name" value="DUF2428 DOMAIN-CONTAINING PROTEIN"/>
    <property type="match status" value="1"/>
</dbReference>
<dbReference type="InterPro" id="IPR056842">
    <property type="entry name" value="THADA-like_TPR_C"/>
</dbReference>
<name>A0A6C1DXH3_SACPS</name>
<dbReference type="OrthoDB" id="73997at2759"/>
<feature type="domain" description="DUF2428" evidence="3">
    <location>
        <begin position="615"/>
        <end position="839"/>
    </location>
</feature>
<evidence type="ECO:0000259" key="4">
    <source>
        <dbReference type="Pfam" id="PF25150"/>
    </source>
</evidence>
<dbReference type="InterPro" id="IPR051954">
    <property type="entry name" value="tRNA_methyltransferase_THADA"/>
</dbReference>
<evidence type="ECO:0000313" key="6">
    <source>
        <dbReference type="EMBL" id="QID81768.1"/>
    </source>
</evidence>
<dbReference type="Pfam" id="PF25150">
    <property type="entry name" value="TPR_Trm732"/>
    <property type="match status" value="1"/>
</dbReference>
<dbReference type="Pfam" id="PF25151">
    <property type="entry name" value="TPR_Trm732_C"/>
    <property type="match status" value="1"/>
</dbReference>
<dbReference type="InterPro" id="IPR056843">
    <property type="entry name" value="THADA-like_TPR"/>
</dbReference>
<dbReference type="InterPro" id="IPR016024">
    <property type="entry name" value="ARM-type_fold"/>
</dbReference>
<keyword evidence="7" id="KW-1185">Reference proteome</keyword>
<comment type="similarity">
    <text evidence="1">Belongs to the THADA family.</text>
</comment>
<dbReference type="InterPro" id="IPR019442">
    <property type="entry name" value="THADA/TRM732_DUF2428"/>
</dbReference>
<evidence type="ECO:0000313" key="7">
    <source>
        <dbReference type="Proteomes" id="UP000501346"/>
    </source>
</evidence>
<feature type="domain" description="tRNA (32-2'-O)-methyltransferase regulator THADA-like TPR repeats region" evidence="4">
    <location>
        <begin position="235"/>
        <end position="500"/>
    </location>
</feature>
<dbReference type="PANTHER" id="PTHR14387">
    <property type="entry name" value="THADA/DEATH RECEPTOR INTERACTING PROTEIN"/>
    <property type="match status" value="1"/>
</dbReference>
<evidence type="ECO:0000259" key="3">
    <source>
        <dbReference type="Pfam" id="PF10350"/>
    </source>
</evidence>
<evidence type="ECO:0000259" key="5">
    <source>
        <dbReference type="Pfam" id="PF25151"/>
    </source>
</evidence>
<organism evidence="6 7">
    <name type="scientific">Saccharomyces pastorianus</name>
    <name type="common">Lager yeast</name>
    <name type="synonym">Saccharomyces cerevisiae x Saccharomyces eubayanus</name>
    <dbReference type="NCBI Taxonomy" id="27292"/>
    <lineage>
        <taxon>Eukaryota</taxon>
        <taxon>Fungi</taxon>
        <taxon>Dikarya</taxon>
        <taxon>Ascomycota</taxon>
        <taxon>Saccharomycotina</taxon>
        <taxon>Saccharomycetes</taxon>
        <taxon>Saccharomycetales</taxon>
        <taxon>Saccharomycetaceae</taxon>
        <taxon>Saccharomyces</taxon>
    </lineage>
</organism>
<evidence type="ECO:0000256" key="2">
    <source>
        <dbReference type="ARBA" id="ARBA00022694"/>
    </source>
</evidence>